<dbReference type="InterPro" id="IPR046773">
    <property type="entry name" value="DOCKER_Lobe_C"/>
</dbReference>
<dbReference type="Gene3D" id="1.20.58.740">
    <property type="match status" value="1"/>
</dbReference>
<comment type="similarity">
    <text evidence="1">Belongs to the DOCK family.</text>
</comment>
<sequence length="171" mass="19849">TMWVERTYYIISEKLPGTLRWFEVITSTTEELSPIQTAIENMEDINRKLKNIIIQHQEEPALQVNPLSGLLNSVIDSAVMGGPVIYEQAFCSNEYAQTHSGDQIHISRLKELFAEQIPLVEVGLGIHRRKATEMLKPLQNKMEEMFQRRKSLVEEKYGKKVWIFLDYFAYG</sequence>
<dbReference type="InterPro" id="IPR043162">
    <property type="entry name" value="DOCK_C_lobe_C"/>
</dbReference>
<dbReference type="GO" id="GO:0007264">
    <property type="term" value="P:small GTPase-mediated signal transduction"/>
    <property type="evidence" value="ECO:0007669"/>
    <property type="project" value="InterPro"/>
</dbReference>
<dbReference type="GO" id="GO:0031267">
    <property type="term" value="F:small GTPase binding"/>
    <property type="evidence" value="ECO:0007669"/>
    <property type="project" value="TreeGrafter"/>
</dbReference>
<dbReference type="InterPro" id="IPR026791">
    <property type="entry name" value="DOCK"/>
</dbReference>
<dbReference type="EMBL" id="MRZV01000823">
    <property type="protein sequence ID" value="PIK43816.1"/>
    <property type="molecule type" value="Genomic_DNA"/>
</dbReference>
<organism evidence="3 4">
    <name type="scientific">Stichopus japonicus</name>
    <name type="common">Sea cucumber</name>
    <dbReference type="NCBI Taxonomy" id="307972"/>
    <lineage>
        <taxon>Eukaryota</taxon>
        <taxon>Metazoa</taxon>
        <taxon>Echinodermata</taxon>
        <taxon>Eleutherozoa</taxon>
        <taxon>Echinozoa</taxon>
        <taxon>Holothuroidea</taxon>
        <taxon>Aspidochirotacea</taxon>
        <taxon>Aspidochirotida</taxon>
        <taxon>Stichopodidae</taxon>
        <taxon>Apostichopus</taxon>
    </lineage>
</organism>
<comment type="caution">
    <text evidence="3">The sequence shown here is derived from an EMBL/GenBank/DDBJ whole genome shotgun (WGS) entry which is preliminary data.</text>
</comment>
<dbReference type="GO" id="GO:0016477">
    <property type="term" value="P:cell migration"/>
    <property type="evidence" value="ECO:0007669"/>
    <property type="project" value="TreeGrafter"/>
</dbReference>
<evidence type="ECO:0000256" key="1">
    <source>
        <dbReference type="PROSITE-ProRule" id="PRU00984"/>
    </source>
</evidence>
<name>A0A2G8K718_STIJA</name>
<feature type="domain" description="DOCKER" evidence="2">
    <location>
        <begin position="1"/>
        <end position="162"/>
    </location>
</feature>
<dbReference type="Pfam" id="PF20421">
    <property type="entry name" value="DHR-2_Lobe_C"/>
    <property type="match status" value="1"/>
</dbReference>
<dbReference type="OrthoDB" id="18896at2759"/>
<dbReference type="AlphaFoldDB" id="A0A2G8K718"/>
<evidence type="ECO:0000313" key="3">
    <source>
        <dbReference type="EMBL" id="PIK43816.1"/>
    </source>
</evidence>
<evidence type="ECO:0000313" key="4">
    <source>
        <dbReference type="Proteomes" id="UP000230750"/>
    </source>
</evidence>
<keyword evidence="4" id="KW-1185">Reference proteome</keyword>
<dbReference type="GO" id="GO:0005085">
    <property type="term" value="F:guanyl-nucleotide exchange factor activity"/>
    <property type="evidence" value="ECO:0007669"/>
    <property type="project" value="InterPro"/>
</dbReference>
<dbReference type="PANTHER" id="PTHR45653">
    <property type="entry name" value="DEDICATOR OF CYTOKINESIS"/>
    <property type="match status" value="1"/>
</dbReference>
<dbReference type="PANTHER" id="PTHR45653:SF10">
    <property type="entry name" value="MYOBLAST CITY, ISOFORM B"/>
    <property type="match status" value="1"/>
</dbReference>
<dbReference type="Proteomes" id="UP000230750">
    <property type="component" value="Unassembled WGS sequence"/>
</dbReference>
<dbReference type="InterPro" id="IPR027357">
    <property type="entry name" value="DOCKER_dom"/>
</dbReference>
<dbReference type="STRING" id="307972.A0A2G8K718"/>
<feature type="non-terminal residue" evidence="3">
    <location>
        <position position="1"/>
    </location>
</feature>
<dbReference type="GO" id="GO:0005886">
    <property type="term" value="C:plasma membrane"/>
    <property type="evidence" value="ECO:0007669"/>
    <property type="project" value="TreeGrafter"/>
</dbReference>
<accession>A0A2G8K718</accession>
<dbReference type="GO" id="GO:0005737">
    <property type="term" value="C:cytoplasm"/>
    <property type="evidence" value="ECO:0007669"/>
    <property type="project" value="TreeGrafter"/>
</dbReference>
<dbReference type="PROSITE" id="PS51651">
    <property type="entry name" value="DOCKER"/>
    <property type="match status" value="1"/>
</dbReference>
<evidence type="ECO:0000259" key="2">
    <source>
        <dbReference type="PROSITE" id="PS51651"/>
    </source>
</evidence>
<proteinExistence type="inferred from homology"/>
<gene>
    <name evidence="3" type="ORF">BSL78_19320</name>
</gene>
<reference evidence="3 4" key="1">
    <citation type="journal article" date="2017" name="PLoS Biol.">
        <title>The sea cucumber genome provides insights into morphological evolution and visceral regeneration.</title>
        <authorList>
            <person name="Zhang X."/>
            <person name="Sun L."/>
            <person name="Yuan J."/>
            <person name="Sun Y."/>
            <person name="Gao Y."/>
            <person name="Zhang L."/>
            <person name="Li S."/>
            <person name="Dai H."/>
            <person name="Hamel J.F."/>
            <person name="Liu C."/>
            <person name="Yu Y."/>
            <person name="Liu S."/>
            <person name="Lin W."/>
            <person name="Guo K."/>
            <person name="Jin S."/>
            <person name="Xu P."/>
            <person name="Storey K.B."/>
            <person name="Huan P."/>
            <person name="Zhang T."/>
            <person name="Zhou Y."/>
            <person name="Zhang J."/>
            <person name="Lin C."/>
            <person name="Li X."/>
            <person name="Xing L."/>
            <person name="Huo D."/>
            <person name="Sun M."/>
            <person name="Wang L."/>
            <person name="Mercier A."/>
            <person name="Li F."/>
            <person name="Yang H."/>
            <person name="Xiang J."/>
        </authorList>
    </citation>
    <scope>NUCLEOTIDE SEQUENCE [LARGE SCALE GENOMIC DNA]</scope>
    <source>
        <strain evidence="3">Shaxun</strain>
        <tissue evidence="3">Muscle</tissue>
    </source>
</reference>
<dbReference type="GO" id="GO:0007520">
    <property type="term" value="P:myoblast fusion"/>
    <property type="evidence" value="ECO:0007669"/>
    <property type="project" value="TreeGrafter"/>
</dbReference>
<protein>
    <submittedName>
        <fullName evidence="3">Putative dedicator of cytokinesis protein 1 isoform X1</fullName>
    </submittedName>
</protein>